<proteinExistence type="predicted"/>
<evidence type="ECO:0000259" key="1">
    <source>
        <dbReference type="Pfam" id="PF12146"/>
    </source>
</evidence>
<dbReference type="AlphaFoldDB" id="A0A7G9W9H5"/>
<dbReference type="InterPro" id="IPR022742">
    <property type="entry name" value="Hydrolase_4"/>
</dbReference>
<accession>A0A7G9W9H5</accession>
<evidence type="ECO:0000313" key="3">
    <source>
        <dbReference type="Proteomes" id="UP000516160"/>
    </source>
</evidence>
<feature type="domain" description="Serine aminopeptidase S33" evidence="1">
    <location>
        <begin position="41"/>
        <end position="255"/>
    </location>
</feature>
<evidence type="ECO:0000313" key="2">
    <source>
        <dbReference type="EMBL" id="QNO15337.1"/>
    </source>
</evidence>
<name>A0A7G9W9H5_ALKCA</name>
<organism evidence="2 3">
    <name type="scientific">Alkalicella caledoniensis</name>
    <dbReference type="NCBI Taxonomy" id="2731377"/>
    <lineage>
        <taxon>Bacteria</taxon>
        <taxon>Bacillati</taxon>
        <taxon>Bacillota</taxon>
        <taxon>Clostridia</taxon>
        <taxon>Eubacteriales</taxon>
        <taxon>Proteinivoracaceae</taxon>
        <taxon>Alkalicella</taxon>
    </lineage>
</organism>
<protein>
    <submittedName>
        <fullName evidence="2">Alpha/beta hydrolase</fullName>
    </submittedName>
</protein>
<dbReference type="RefSeq" id="WP_213165701.1">
    <property type="nucleotide sequence ID" value="NZ_CP058559.1"/>
</dbReference>
<dbReference type="InterPro" id="IPR051044">
    <property type="entry name" value="MAG_DAG_Lipase"/>
</dbReference>
<dbReference type="GO" id="GO:0016787">
    <property type="term" value="F:hydrolase activity"/>
    <property type="evidence" value="ECO:0007669"/>
    <property type="project" value="UniProtKB-KW"/>
</dbReference>
<dbReference type="KEGG" id="acae:HYG86_11450"/>
<keyword evidence="2" id="KW-0378">Hydrolase</keyword>
<reference evidence="2 3" key="1">
    <citation type="submission" date="2020-07" db="EMBL/GenBank/DDBJ databases">
        <title>Alkalicella. sp. LB2 genome.</title>
        <authorList>
            <person name="Postec A."/>
            <person name="Quemeneur M."/>
        </authorList>
    </citation>
    <scope>NUCLEOTIDE SEQUENCE [LARGE SCALE GENOMIC DNA]</scope>
    <source>
        <strain evidence="2 3">LB2</strain>
    </source>
</reference>
<dbReference type="Gene3D" id="3.40.50.1820">
    <property type="entry name" value="alpha/beta hydrolase"/>
    <property type="match status" value="1"/>
</dbReference>
<sequence>MIDKSIQIEKKNGSNLYVNILEKSPEAPNVIYIMTPMGDVNKFKECYSPLVKYGCNVFALSFSGIGKSEGLMEDFSMDSVTDDIDTLVRYIIENYSEDLHMFGATGMGGIIAQAYLGKSSEITDRIKSFAQTGVAIHGDMSIMPNSRIYKVLNIIIPFISKAFPRFTIKFKVPKFNGVNAEKEMEWYLKFQEENPRALDMHIAFVQTLLGLFFNSKSPIRNKVSCPTLVIIPEHDRYYNPSYVNRYYESLDNPKKIYTMDDSHLVFTWNSQEICREVGKWVDSYSKEQTSINECRVSPYDASCSY</sequence>
<dbReference type="PANTHER" id="PTHR11614">
    <property type="entry name" value="PHOSPHOLIPASE-RELATED"/>
    <property type="match status" value="1"/>
</dbReference>
<gene>
    <name evidence="2" type="ORF">HYG86_11450</name>
</gene>
<dbReference type="Pfam" id="PF12146">
    <property type="entry name" value="Hydrolase_4"/>
    <property type="match status" value="1"/>
</dbReference>
<dbReference type="Proteomes" id="UP000516160">
    <property type="component" value="Chromosome"/>
</dbReference>
<keyword evidence="3" id="KW-1185">Reference proteome</keyword>
<dbReference type="SUPFAM" id="SSF53474">
    <property type="entry name" value="alpha/beta-Hydrolases"/>
    <property type="match status" value="1"/>
</dbReference>
<dbReference type="EMBL" id="CP058559">
    <property type="protein sequence ID" value="QNO15337.1"/>
    <property type="molecule type" value="Genomic_DNA"/>
</dbReference>
<dbReference type="InterPro" id="IPR029058">
    <property type="entry name" value="AB_hydrolase_fold"/>
</dbReference>